<sequence>MADPCQRSYIECLGHWKPYRDYVNQATLGLRSEKKPPPLRGLGRGWICRMVRGIERLENGCSSEREDSVSRSHRVAQLATNINSFLYGACKTVAGASGLIDVTSCIDALSSDSPSSAVDSYKKFAIIAVDLLRTNATSTKSKIDGMHALERWR</sequence>
<protein>
    <recommendedName>
        <fullName evidence="3">Pectinesterase inhibitor domain-containing protein</fullName>
    </recommendedName>
</protein>
<dbReference type="Proteomes" id="UP000006038">
    <property type="component" value="Unassembled WGS sequence"/>
</dbReference>
<name>J3LH58_ORYBR</name>
<evidence type="ECO:0008006" key="3">
    <source>
        <dbReference type="Google" id="ProtNLM"/>
    </source>
</evidence>
<organism evidence="1">
    <name type="scientific">Oryza brachyantha</name>
    <name type="common">malo sina</name>
    <dbReference type="NCBI Taxonomy" id="4533"/>
    <lineage>
        <taxon>Eukaryota</taxon>
        <taxon>Viridiplantae</taxon>
        <taxon>Streptophyta</taxon>
        <taxon>Embryophyta</taxon>
        <taxon>Tracheophyta</taxon>
        <taxon>Spermatophyta</taxon>
        <taxon>Magnoliopsida</taxon>
        <taxon>Liliopsida</taxon>
        <taxon>Poales</taxon>
        <taxon>Poaceae</taxon>
        <taxon>BOP clade</taxon>
        <taxon>Oryzoideae</taxon>
        <taxon>Oryzeae</taxon>
        <taxon>Oryzinae</taxon>
        <taxon>Oryza</taxon>
    </lineage>
</organism>
<reference evidence="1" key="1">
    <citation type="submission" date="2013-04" db="UniProtKB">
        <authorList>
            <consortium name="EnsemblPlants"/>
        </authorList>
    </citation>
    <scope>IDENTIFICATION</scope>
</reference>
<dbReference type="AlphaFoldDB" id="J3LH58"/>
<evidence type="ECO:0000313" key="2">
    <source>
        <dbReference type="Proteomes" id="UP000006038"/>
    </source>
</evidence>
<keyword evidence="2" id="KW-1185">Reference proteome</keyword>
<dbReference type="SUPFAM" id="SSF101148">
    <property type="entry name" value="Plant invertase/pectin methylesterase inhibitor"/>
    <property type="match status" value="1"/>
</dbReference>
<dbReference type="InterPro" id="IPR035513">
    <property type="entry name" value="Invertase/methylesterase_inhib"/>
</dbReference>
<proteinExistence type="predicted"/>
<dbReference type="HOGENOM" id="CLU_1716047_0_0_1"/>
<dbReference type="Gene3D" id="1.20.140.40">
    <property type="entry name" value="Invertase/pectin methylesterase inhibitor family protein"/>
    <property type="match status" value="1"/>
</dbReference>
<dbReference type="STRING" id="4533.J3LH58"/>
<dbReference type="Gramene" id="OB02G39750.1">
    <property type="protein sequence ID" value="OB02G39750.1"/>
    <property type="gene ID" value="OB02G39750"/>
</dbReference>
<dbReference type="EnsemblPlants" id="OB02G39750.1">
    <property type="protein sequence ID" value="OB02G39750.1"/>
    <property type="gene ID" value="OB02G39750"/>
</dbReference>
<evidence type="ECO:0000313" key="1">
    <source>
        <dbReference type="EnsemblPlants" id="OB02G39750.1"/>
    </source>
</evidence>
<accession>J3LH58</accession>